<dbReference type="Proteomes" id="UP001592530">
    <property type="component" value="Unassembled WGS sequence"/>
</dbReference>
<dbReference type="HAMAP" id="MF_01479">
    <property type="entry name" value="WhiB"/>
    <property type="match status" value="1"/>
</dbReference>
<dbReference type="PANTHER" id="PTHR38839">
    <property type="entry name" value="TRANSCRIPTIONAL REGULATOR WHID-RELATED"/>
    <property type="match status" value="1"/>
</dbReference>
<keyword evidence="9 11" id="KW-1015">Disulfide bond</keyword>
<comment type="similarity">
    <text evidence="2 11">Belongs to the WhiB family.</text>
</comment>
<feature type="binding site" evidence="11">
    <location>
        <position position="69"/>
    </location>
    <ligand>
        <name>[4Fe-4S] cluster</name>
        <dbReference type="ChEBI" id="CHEBI:49883"/>
    </ligand>
</feature>
<dbReference type="InterPro" id="IPR034768">
    <property type="entry name" value="4FE4S_WBL"/>
</dbReference>
<feature type="binding site" evidence="11">
    <location>
        <position position="72"/>
    </location>
    <ligand>
        <name>[4Fe-4S] cluster</name>
        <dbReference type="ChEBI" id="CHEBI:49883"/>
    </ligand>
</feature>
<keyword evidence="11" id="KW-0963">Cytoplasm</keyword>
<keyword evidence="10 11" id="KW-0804">Transcription</keyword>
<evidence type="ECO:0000256" key="10">
    <source>
        <dbReference type="ARBA" id="ARBA00023163"/>
    </source>
</evidence>
<organism evidence="14 15">
    <name type="scientific">Streptacidiphilus alkalitolerans</name>
    <dbReference type="NCBI Taxonomy" id="3342712"/>
    <lineage>
        <taxon>Bacteria</taxon>
        <taxon>Bacillati</taxon>
        <taxon>Actinomycetota</taxon>
        <taxon>Actinomycetes</taxon>
        <taxon>Kitasatosporales</taxon>
        <taxon>Streptomycetaceae</taxon>
        <taxon>Streptacidiphilus</taxon>
    </lineage>
</organism>
<dbReference type="PROSITE" id="PS51674">
    <property type="entry name" value="4FE4S_WBL"/>
    <property type="match status" value="1"/>
</dbReference>
<evidence type="ECO:0000256" key="7">
    <source>
        <dbReference type="ARBA" id="ARBA00023015"/>
    </source>
</evidence>
<dbReference type="RefSeq" id="WP_380554971.1">
    <property type="nucleotide sequence ID" value="NZ_JBHEZY010000007.1"/>
</dbReference>
<name>A0ABV6X4D8_9ACTN</name>
<dbReference type="InterPro" id="IPR003482">
    <property type="entry name" value="Whib"/>
</dbReference>
<evidence type="ECO:0000259" key="13">
    <source>
        <dbReference type="PROSITE" id="PS51674"/>
    </source>
</evidence>
<gene>
    <name evidence="11" type="primary">whiB</name>
    <name evidence="14" type="ORF">ACEZDB_19765</name>
</gene>
<evidence type="ECO:0000313" key="15">
    <source>
        <dbReference type="Proteomes" id="UP001592530"/>
    </source>
</evidence>
<evidence type="ECO:0000256" key="11">
    <source>
        <dbReference type="HAMAP-Rule" id="MF_01479"/>
    </source>
</evidence>
<comment type="cofactor">
    <cofactor evidence="11">
        <name>[4Fe-4S] cluster</name>
        <dbReference type="ChEBI" id="CHEBI:49883"/>
    </cofactor>
    <text evidence="11">Binds 1 [4Fe-4S] cluster per subunit. Following nitrosylation of the [4Fe-4S] cluster binds 1 [4Fe-8(NO)] cluster per subunit.</text>
</comment>
<evidence type="ECO:0000256" key="6">
    <source>
        <dbReference type="ARBA" id="ARBA00023014"/>
    </source>
</evidence>
<comment type="subcellular location">
    <subcellularLocation>
        <location evidence="1 11">Cytoplasm</location>
    </subcellularLocation>
</comment>
<comment type="function">
    <text evidence="11">Acts as a transcriptional regulator. Probably redox-responsive. The apo- but not holo-form probably binds DNA.</text>
</comment>
<proteinExistence type="inferred from homology"/>
<feature type="binding site" evidence="11">
    <location>
        <position position="46"/>
    </location>
    <ligand>
        <name>[4Fe-4S] cluster</name>
        <dbReference type="ChEBI" id="CHEBI:49883"/>
    </ligand>
</feature>
<feature type="binding site" evidence="11">
    <location>
        <position position="78"/>
    </location>
    <ligand>
        <name>[4Fe-4S] cluster</name>
        <dbReference type="ChEBI" id="CHEBI:49883"/>
    </ligand>
</feature>
<keyword evidence="5 11" id="KW-0408">Iron</keyword>
<dbReference type="Pfam" id="PF02467">
    <property type="entry name" value="Whib"/>
    <property type="match status" value="1"/>
</dbReference>
<keyword evidence="6 11" id="KW-0411">Iron-sulfur</keyword>
<accession>A0ABV6X4D8</accession>
<keyword evidence="7 11" id="KW-0805">Transcription regulation</keyword>
<evidence type="ECO:0000313" key="14">
    <source>
        <dbReference type="EMBL" id="MFC1432883.1"/>
    </source>
</evidence>
<evidence type="ECO:0000256" key="1">
    <source>
        <dbReference type="ARBA" id="ARBA00004496"/>
    </source>
</evidence>
<feature type="region of interest" description="Disordered" evidence="12">
    <location>
        <begin position="1"/>
        <end position="23"/>
    </location>
</feature>
<comment type="caution">
    <text evidence="14">The sequence shown here is derived from an EMBL/GenBank/DDBJ whole genome shotgun (WGS) entry which is preliminary data.</text>
</comment>
<evidence type="ECO:0000256" key="5">
    <source>
        <dbReference type="ARBA" id="ARBA00023004"/>
    </source>
</evidence>
<feature type="domain" description="4Fe-4S Wbl-type" evidence="13">
    <location>
        <begin position="45"/>
        <end position="102"/>
    </location>
</feature>
<evidence type="ECO:0000256" key="3">
    <source>
        <dbReference type="ARBA" id="ARBA00022485"/>
    </source>
</evidence>
<evidence type="ECO:0000256" key="9">
    <source>
        <dbReference type="ARBA" id="ARBA00023157"/>
    </source>
</evidence>
<dbReference type="PANTHER" id="PTHR38839:SF2">
    <property type="entry name" value="TRANSCRIPTIONAL REGULATOR WHIB7-RELATED"/>
    <property type="match status" value="1"/>
</dbReference>
<evidence type="ECO:0000256" key="12">
    <source>
        <dbReference type="SAM" id="MobiDB-lite"/>
    </source>
</evidence>
<sequence length="119" mass="12781">MSSVTAPPSPTAPPAPPTEQAHPPEVSLMQITAYDDAETLGAPIPCRALDPEVFFAETPADVEYAKSLCGTCPVKESCLQGALERREPWGVWGGELFVQGVVVARKRPRGRPRKNEVVA</sequence>
<evidence type="ECO:0000256" key="4">
    <source>
        <dbReference type="ARBA" id="ARBA00022723"/>
    </source>
</evidence>
<reference evidence="14 15" key="1">
    <citation type="submission" date="2024-09" db="EMBL/GenBank/DDBJ databases">
        <authorList>
            <person name="Lee S.D."/>
        </authorList>
    </citation>
    <scope>NUCLEOTIDE SEQUENCE [LARGE SCALE GENOMIC DNA]</scope>
    <source>
        <strain evidence="14 15">N1-3</strain>
    </source>
</reference>
<comment type="PTM">
    <text evidence="11">Upon Fe-S cluster removal intramolecular disulfide bonds are formed.</text>
</comment>
<comment type="PTM">
    <text evidence="11">The Fe-S cluster can be nitrosylated by nitric oxide (NO).</text>
</comment>
<keyword evidence="8 11" id="KW-0238">DNA-binding</keyword>
<protein>
    <recommendedName>
        <fullName evidence="11">Transcriptional regulator WhiB</fullName>
    </recommendedName>
</protein>
<dbReference type="EMBL" id="JBHEZY010000007">
    <property type="protein sequence ID" value="MFC1432883.1"/>
    <property type="molecule type" value="Genomic_DNA"/>
</dbReference>
<evidence type="ECO:0000256" key="8">
    <source>
        <dbReference type="ARBA" id="ARBA00023125"/>
    </source>
</evidence>
<evidence type="ECO:0000256" key="2">
    <source>
        <dbReference type="ARBA" id="ARBA00006597"/>
    </source>
</evidence>
<keyword evidence="4 11" id="KW-0479">Metal-binding</keyword>
<keyword evidence="3 11" id="KW-0004">4Fe-4S</keyword>
<feature type="compositionally biased region" description="Pro residues" evidence="12">
    <location>
        <begin position="7"/>
        <end position="17"/>
    </location>
</feature>